<protein>
    <submittedName>
        <fullName evidence="4">Family 16 glycoside hydrolase</fullName>
    </submittedName>
</protein>
<evidence type="ECO:0000313" key="4">
    <source>
        <dbReference type="EMBL" id="MEU0709677.1"/>
    </source>
</evidence>
<dbReference type="GO" id="GO:0016787">
    <property type="term" value="F:hydrolase activity"/>
    <property type="evidence" value="ECO:0007669"/>
    <property type="project" value="UniProtKB-KW"/>
</dbReference>
<accession>A0ABV2W803</accession>
<evidence type="ECO:0000313" key="5">
    <source>
        <dbReference type="Proteomes" id="UP001550378"/>
    </source>
</evidence>
<feature type="domain" description="3-keto-alpha-glucoside-1,2-lyase/3-keto-2-hydroxy-glucal hydratase" evidence="3">
    <location>
        <begin position="512"/>
        <end position="718"/>
    </location>
</feature>
<dbReference type="NCBIfam" id="NF047446">
    <property type="entry name" value="barrel_OmpL47"/>
    <property type="match status" value="3"/>
</dbReference>
<reference evidence="4 5" key="1">
    <citation type="submission" date="2024-06" db="EMBL/GenBank/DDBJ databases">
        <title>The Natural Products Discovery Center: Release of the First 8490 Sequenced Strains for Exploring Actinobacteria Biosynthetic Diversity.</title>
        <authorList>
            <person name="Kalkreuter E."/>
            <person name="Kautsar S.A."/>
            <person name="Yang D."/>
            <person name="Bader C.D."/>
            <person name="Teijaro C.N."/>
            <person name="Fluegel L."/>
            <person name="Davis C.M."/>
            <person name="Simpson J.R."/>
            <person name="Lauterbach L."/>
            <person name="Steele A.D."/>
            <person name="Gui C."/>
            <person name="Meng S."/>
            <person name="Li G."/>
            <person name="Viehrig K."/>
            <person name="Ye F."/>
            <person name="Su P."/>
            <person name="Kiefer A.F."/>
            <person name="Nichols A."/>
            <person name="Cepeda A.J."/>
            <person name="Yan W."/>
            <person name="Fan B."/>
            <person name="Jiang Y."/>
            <person name="Adhikari A."/>
            <person name="Zheng C.-J."/>
            <person name="Schuster L."/>
            <person name="Cowan T.M."/>
            <person name="Smanski M.J."/>
            <person name="Chevrette M.G."/>
            <person name="De Carvalho L.P.S."/>
            <person name="Shen B."/>
        </authorList>
    </citation>
    <scope>NUCLEOTIDE SEQUENCE [LARGE SCALE GENOMIC DNA]</scope>
    <source>
        <strain evidence="4 5">NPDC006337</strain>
    </source>
</reference>
<dbReference type="InterPro" id="IPR008972">
    <property type="entry name" value="Cupredoxin"/>
</dbReference>
<dbReference type="Pfam" id="PF06439">
    <property type="entry name" value="3keto-disac_hyd"/>
    <property type="match status" value="1"/>
</dbReference>
<dbReference type="SUPFAM" id="SSF81296">
    <property type="entry name" value="E set domains"/>
    <property type="match status" value="1"/>
</dbReference>
<organism evidence="4 5">
    <name type="scientific">Streptomyces lavendulocolor</name>
    <dbReference type="NCBI Taxonomy" id="67316"/>
    <lineage>
        <taxon>Bacteria</taxon>
        <taxon>Bacillati</taxon>
        <taxon>Actinomycetota</taxon>
        <taxon>Actinomycetes</taxon>
        <taxon>Kitasatosporales</taxon>
        <taxon>Streptomycetaceae</taxon>
        <taxon>Streptomyces</taxon>
    </lineage>
</organism>
<evidence type="ECO:0000256" key="1">
    <source>
        <dbReference type="ARBA" id="ARBA00022723"/>
    </source>
</evidence>
<sequence>MVLGLTSTAAYGRPDDGPRAPAEQVLTWTAGDPIDRYLTFPSTAVAGATTIVFENSAATGNTTGMPHTLTFDVSDPEYNNDVPLNILANPNDDRGGRHTAQVTLAPGRYRFYCTIPGHGAMQGILTVTDGGGGEDTTAPETAAKVEGERNADGAYIGHAAVTVSATDTGGSGVDRIEYAVGPTGSWQAYTAPVMVHQVGSHTVRHRATDKAGNTSAVKTVDFTVVAPPTDDRTPPDTSATVSGEKNGQGEYLDMATVTVTASDTGSGVNTIEYAIGTGGAWQTYTAPVMVHQVGTHTVRYRATDRAGNVAAEKSVLFTVVTPPAQDTTPPVTTATVTGSKNSDGAFITSATVTVTATDTGGSGVEKVEYSLDGGPYLAYTAPVVVDRVGHHTVLHRATDKAGNTSAAGRVGFDVAESGGVPAPNCPEYDERLTVIVGTVDTGVPNRMTRGRCTVNELIEDEKDWSSHALFLKHVDAVLDRLLADGVVDAREDRTIRRAARESGIGRPGQTTGYRTLFDGTAESFAKWQHVGGGKFSLNGDGSMTSSTTVPGMGMLWFPQRRYGDFSLKLQWRDDAPGTGNANSGVFVRFPNVHDHPEEPRPEWVAIRFGHEVQVLDRPDGDMYKTGSVYGFDRVGLGGAGVTPKGTWNDYEIRVEGQHYTVFRNGVLINEFDNDGGQEFSPPRAGDPGTDGRRYATGHIGLQVHGTTDVISYRDIRIKEL</sequence>
<dbReference type="RefSeq" id="WP_359657765.1">
    <property type="nucleotide sequence ID" value="NZ_JBEXZP010000229.1"/>
</dbReference>
<dbReference type="Gene3D" id="2.60.40.420">
    <property type="entry name" value="Cupredoxins - blue copper proteins"/>
    <property type="match status" value="1"/>
</dbReference>
<dbReference type="Proteomes" id="UP001550378">
    <property type="component" value="Unassembled WGS sequence"/>
</dbReference>
<dbReference type="InterPro" id="IPR014756">
    <property type="entry name" value="Ig_E-set"/>
</dbReference>
<keyword evidence="2" id="KW-0186">Copper</keyword>
<dbReference type="InterPro" id="IPR058094">
    <property type="entry name" value="Ig-like_OmpL47-like"/>
</dbReference>
<dbReference type="Gene3D" id="2.60.120.560">
    <property type="entry name" value="Exo-inulinase, domain 1"/>
    <property type="match status" value="1"/>
</dbReference>
<dbReference type="PROSITE" id="PS00196">
    <property type="entry name" value="COPPER_BLUE"/>
    <property type="match status" value="1"/>
</dbReference>
<dbReference type="InterPro" id="IPR010496">
    <property type="entry name" value="AL/BT2_dom"/>
</dbReference>
<evidence type="ECO:0000256" key="2">
    <source>
        <dbReference type="ARBA" id="ARBA00023008"/>
    </source>
</evidence>
<keyword evidence="4" id="KW-0378">Hydrolase</keyword>
<name>A0ABV2W803_9ACTN</name>
<proteinExistence type="predicted"/>
<dbReference type="Gene3D" id="2.60.40.10">
    <property type="entry name" value="Immunoglobulins"/>
    <property type="match status" value="2"/>
</dbReference>
<keyword evidence="5" id="KW-1185">Reference proteome</keyword>
<gene>
    <name evidence="4" type="ORF">ABZ508_20175</name>
</gene>
<dbReference type="SUPFAM" id="SSF49503">
    <property type="entry name" value="Cupredoxins"/>
    <property type="match status" value="1"/>
</dbReference>
<dbReference type="InterPro" id="IPR028871">
    <property type="entry name" value="BlueCu_1_BS"/>
</dbReference>
<comment type="caution">
    <text evidence="4">The sequence shown here is derived from an EMBL/GenBank/DDBJ whole genome shotgun (WGS) entry which is preliminary data.</text>
</comment>
<dbReference type="EMBL" id="JBEXZR010000018">
    <property type="protein sequence ID" value="MEU0709677.1"/>
    <property type="molecule type" value="Genomic_DNA"/>
</dbReference>
<dbReference type="InterPro" id="IPR013783">
    <property type="entry name" value="Ig-like_fold"/>
</dbReference>
<keyword evidence="1" id="KW-0479">Metal-binding</keyword>
<evidence type="ECO:0000259" key="3">
    <source>
        <dbReference type="Pfam" id="PF06439"/>
    </source>
</evidence>